<sequence>MKARLSKKFVSKTAVLSVLAPFSSLAMAHNEETASSVVATLVHQLSSPDHLLMLAGSLGLATAAVIYGPSLYRRIRQGKR</sequence>
<keyword evidence="1" id="KW-0472">Membrane</keyword>
<gene>
    <name evidence="3" type="ORF">SAMN05216175_101500</name>
</gene>
<evidence type="ECO:0000256" key="1">
    <source>
        <dbReference type="SAM" id="Phobius"/>
    </source>
</evidence>
<feature type="signal peptide" evidence="2">
    <location>
        <begin position="1"/>
        <end position="28"/>
    </location>
</feature>
<organism evidence="3 4">
    <name type="scientific">Neptunomonas qingdaonensis</name>
    <dbReference type="NCBI Taxonomy" id="1045558"/>
    <lineage>
        <taxon>Bacteria</taxon>
        <taxon>Pseudomonadati</taxon>
        <taxon>Pseudomonadota</taxon>
        <taxon>Gammaproteobacteria</taxon>
        <taxon>Oceanospirillales</taxon>
        <taxon>Oceanospirillaceae</taxon>
        <taxon>Neptunomonas</taxon>
    </lineage>
</organism>
<feature type="transmembrane region" description="Helical" evidence="1">
    <location>
        <begin position="52"/>
        <end position="72"/>
    </location>
</feature>
<accession>A0A1I2M996</accession>
<dbReference type="EMBL" id="FOOU01000001">
    <property type="protein sequence ID" value="SFF88064.1"/>
    <property type="molecule type" value="Genomic_DNA"/>
</dbReference>
<dbReference type="Proteomes" id="UP000198623">
    <property type="component" value="Unassembled WGS sequence"/>
</dbReference>
<keyword evidence="2" id="KW-0732">Signal</keyword>
<evidence type="ECO:0000313" key="4">
    <source>
        <dbReference type="Proteomes" id="UP000198623"/>
    </source>
</evidence>
<evidence type="ECO:0000256" key="2">
    <source>
        <dbReference type="SAM" id="SignalP"/>
    </source>
</evidence>
<dbReference type="STRING" id="1045558.SAMN05216175_101500"/>
<evidence type="ECO:0000313" key="3">
    <source>
        <dbReference type="EMBL" id="SFF88064.1"/>
    </source>
</evidence>
<dbReference type="OrthoDB" id="9977840at2"/>
<reference evidence="4" key="1">
    <citation type="submission" date="2016-10" db="EMBL/GenBank/DDBJ databases">
        <authorList>
            <person name="Varghese N."/>
            <person name="Submissions S."/>
        </authorList>
    </citation>
    <scope>NUCLEOTIDE SEQUENCE [LARGE SCALE GENOMIC DNA]</scope>
    <source>
        <strain evidence="4">CGMCC 1.10971</strain>
    </source>
</reference>
<dbReference type="AlphaFoldDB" id="A0A1I2M996"/>
<keyword evidence="1" id="KW-1133">Transmembrane helix</keyword>
<protein>
    <submittedName>
        <fullName evidence="3">Uncharacterized protein</fullName>
    </submittedName>
</protein>
<feature type="chain" id="PRO_5011532373" evidence="2">
    <location>
        <begin position="29"/>
        <end position="80"/>
    </location>
</feature>
<keyword evidence="4" id="KW-1185">Reference proteome</keyword>
<proteinExistence type="predicted"/>
<keyword evidence="1" id="KW-0812">Transmembrane</keyword>
<name>A0A1I2M996_9GAMM</name>
<dbReference type="RefSeq" id="WP_143083711.1">
    <property type="nucleotide sequence ID" value="NZ_FOOU01000001.1"/>
</dbReference>